<evidence type="ECO:0000313" key="1">
    <source>
        <dbReference type="EMBL" id="OGC88601.1"/>
    </source>
</evidence>
<comment type="caution">
    <text evidence="1">The sequence shown here is derived from an EMBL/GenBank/DDBJ whole genome shotgun (WGS) entry which is preliminary data.</text>
</comment>
<gene>
    <name evidence="1" type="ORF">A2419_02965</name>
</gene>
<dbReference type="AlphaFoldDB" id="A0A1F4Y3X1"/>
<sequence length="122" mass="14419">MGVKIPVVHHSIRNVRKGITFDWLLEDKRLEAKRNYNDAAGRLHEWKRFFPHQHVNQSAFARRCVHEMIGAFTRWLIYKGEEIEGDLHLTRLYEILNETPPRFPPQSPARYAGLFTLLKIIV</sequence>
<protein>
    <submittedName>
        <fullName evidence="1">Uncharacterized protein</fullName>
    </submittedName>
</protein>
<reference evidence="1 2" key="1">
    <citation type="journal article" date="2016" name="Nat. Commun.">
        <title>Thousands of microbial genomes shed light on interconnected biogeochemical processes in an aquifer system.</title>
        <authorList>
            <person name="Anantharaman K."/>
            <person name="Brown C.T."/>
            <person name="Hug L.A."/>
            <person name="Sharon I."/>
            <person name="Castelle C.J."/>
            <person name="Probst A.J."/>
            <person name="Thomas B.C."/>
            <person name="Singh A."/>
            <person name="Wilkins M.J."/>
            <person name="Karaoz U."/>
            <person name="Brodie E.L."/>
            <person name="Williams K.H."/>
            <person name="Hubbard S.S."/>
            <person name="Banfield J.F."/>
        </authorList>
    </citation>
    <scope>NUCLEOTIDE SEQUENCE [LARGE SCALE GENOMIC DNA]</scope>
</reference>
<accession>A0A1F4Y3X1</accession>
<evidence type="ECO:0000313" key="2">
    <source>
        <dbReference type="Proteomes" id="UP000176568"/>
    </source>
</evidence>
<dbReference type="EMBL" id="MEXB01000007">
    <property type="protein sequence ID" value="OGC88601.1"/>
    <property type="molecule type" value="Genomic_DNA"/>
</dbReference>
<name>A0A1F4Y3X1_9BACT</name>
<proteinExistence type="predicted"/>
<dbReference type="STRING" id="1797247.A2419_02965"/>
<dbReference type="Proteomes" id="UP000176568">
    <property type="component" value="Unassembled WGS sequence"/>
</dbReference>
<organism evidence="1 2">
    <name type="scientific">Candidatus Adlerbacteria bacterium RIFOXYC1_FULL_48_26</name>
    <dbReference type="NCBI Taxonomy" id="1797247"/>
    <lineage>
        <taxon>Bacteria</taxon>
        <taxon>Candidatus Adleribacteriota</taxon>
    </lineage>
</organism>